<evidence type="ECO:0000256" key="1">
    <source>
        <dbReference type="ARBA" id="ARBA00022692"/>
    </source>
</evidence>
<feature type="transmembrane region" description="Helical" evidence="4">
    <location>
        <begin position="230"/>
        <end position="251"/>
    </location>
</feature>
<dbReference type="PANTHER" id="PTHR23521">
    <property type="entry name" value="TRANSPORTER MFS SUPERFAMILY"/>
    <property type="match status" value="1"/>
</dbReference>
<feature type="transmembrane region" description="Helical" evidence="4">
    <location>
        <begin position="263"/>
        <end position="282"/>
    </location>
</feature>
<dbReference type="AlphaFoldDB" id="A0A840UM70"/>
<protein>
    <submittedName>
        <fullName evidence="6">MFS family permease</fullName>
    </submittedName>
</protein>
<feature type="transmembrane region" description="Helical" evidence="4">
    <location>
        <begin position="9"/>
        <end position="31"/>
    </location>
</feature>
<evidence type="ECO:0000256" key="2">
    <source>
        <dbReference type="ARBA" id="ARBA00022989"/>
    </source>
</evidence>
<dbReference type="GO" id="GO:0005886">
    <property type="term" value="C:plasma membrane"/>
    <property type="evidence" value="ECO:0007669"/>
    <property type="project" value="TreeGrafter"/>
</dbReference>
<feature type="transmembrane region" description="Helical" evidence="4">
    <location>
        <begin position="357"/>
        <end position="375"/>
    </location>
</feature>
<feature type="transmembrane region" description="Helical" evidence="4">
    <location>
        <begin position="43"/>
        <end position="62"/>
    </location>
</feature>
<feature type="transmembrane region" description="Helical" evidence="4">
    <location>
        <begin position="131"/>
        <end position="150"/>
    </location>
</feature>
<dbReference type="InterPro" id="IPR011701">
    <property type="entry name" value="MFS"/>
</dbReference>
<feature type="transmembrane region" description="Helical" evidence="4">
    <location>
        <begin position="97"/>
        <end position="119"/>
    </location>
</feature>
<keyword evidence="1 4" id="KW-0812">Transmembrane</keyword>
<gene>
    <name evidence="6" type="ORF">HNQ81_000412</name>
</gene>
<feature type="transmembrane region" description="Helical" evidence="4">
    <location>
        <begin position="74"/>
        <end position="91"/>
    </location>
</feature>
<organism evidence="6 7">
    <name type="scientific">Desulfoprunum benzoelyticum</name>
    <dbReference type="NCBI Taxonomy" id="1506996"/>
    <lineage>
        <taxon>Bacteria</taxon>
        <taxon>Pseudomonadati</taxon>
        <taxon>Thermodesulfobacteriota</taxon>
        <taxon>Desulfobulbia</taxon>
        <taxon>Desulfobulbales</taxon>
        <taxon>Desulfobulbaceae</taxon>
        <taxon>Desulfoprunum</taxon>
    </lineage>
</organism>
<dbReference type="InterPro" id="IPR047200">
    <property type="entry name" value="MFS_YcaD-like"/>
</dbReference>
<dbReference type="SUPFAM" id="SSF103473">
    <property type="entry name" value="MFS general substrate transporter"/>
    <property type="match status" value="1"/>
</dbReference>
<evidence type="ECO:0000256" key="4">
    <source>
        <dbReference type="SAM" id="Phobius"/>
    </source>
</evidence>
<dbReference type="InterPro" id="IPR036259">
    <property type="entry name" value="MFS_trans_sf"/>
</dbReference>
<keyword evidence="2 4" id="KW-1133">Transmembrane helix</keyword>
<name>A0A840UM70_9BACT</name>
<evidence type="ECO:0000259" key="5">
    <source>
        <dbReference type="PROSITE" id="PS50850"/>
    </source>
</evidence>
<dbReference type="Pfam" id="PF07690">
    <property type="entry name" value="MFS_1"/>
    <property type="match status" value="1"/>
</dbReference>
<dbReference type="GO" id="GO:0022857">
    <property type="term" value="F:transmembrane transporter activity"/>
    <property type="evidence" value="ECO:0007669"/>
    <property type="project" value="InterPro"/>
</dbReference>
<sequence length="428" mass="46600">MSSIIIPFIALYLAVFLLMAGVGLLGTYLPLRLTVDGISTQSIGYITSLYFFGMCVGALYCYRLIKSVGHIRSFAAFAALTTAFVMLHGLFSSPVIWGILRFFAGLSTIGLYTVIESWLNECSAPTSRGRVMSVYMIVCYFGMSSGQFFLNIGKVQNSEIFMIISLLLVLCIVPVVVTRSLHPELPEFGRPDVFHMVRKAPVGTLGSFLAGLLNGAFYAIVPVFCHKIGLPATSLATVMSATILGGLVLQWPVGALSDRFDRVYILGFICLAVALTGALVVFATKQEFIFFLLSMIMFGGFIFTVYPVSVARAHDLFEAADIVPASSFLLLCYCLGATAGPILASTTMMALGTAYGFFVYCSFVSLFSAIVIFYLRRKEFITIVPAQESSTFVVMKGTSPASILLDPRADMYDDQGPGDRQHPPEQEL</sequence>
<dbReference type="Gene3D" id="1.20.1250.20">
    <property type="entry name" value="MFS general substrate transporter like domains"/>
    <property type="match status" value="2"/>
</dbReference>
<dbReference type="RefSeq" id="WP_183347786.1">
    <property type="nucleotide sequence ID" value="NZ_JACHEO010000001.1"/>
</dbReference>
<keyword evidence="7" id="KW-1185">Reference proteome</keyword>
<feature type="transmembrane region" description="Helical" evidence="4">
    <location>
        <begin position="162"/>
        <end position="181"/>
    </location>
</feature>
<evidence type="ECO:0000313" key="6">
    <source>
        <dbReference type="EMBL" id="MBB5346705.1"/>
    </source>
</evidence>
<dbReference type="Proteomes" id="UP000539642">
    <property type="component" value="Unassembled WGS sequence"/>
</dbReference>
<dbReference type="EMBL" id="JACHEO010000001">
    <property type="protein sequence ID" value="MBB5346705.1"/>
    <property type="molecule type" value="Genomic_DNA"/>
</dbReference>
<dbReference type="PANTHER" id="PTHR23521:SF3">
    <property type="entry name" value="MFS TRANSPORTER"/>
    <property type="match status" value="1"/>
</dbReference>
<dbReference type="CDD" id="cd17477">
    <property type="entry name" value="MFS_YcaD_like"/>
    <property type="match status" value="1"/>
</dbReference>
<reference evidence="6 7" key="1">
    <citation type="submission" date="2020-08" db="EMBL/GenBank/DDBJ databases">
        <title>Genomic Encyclopedia of Type Strains, Phase IV (KMG-IV): sequencing the most valuable type-strain genomes for metagenomic binning, comparative biology and taxonomic classification.</title>
        <authorList>
            <person name="Goeker M."/>
        </authorList>
    </citation>
    <scope>NUCLEOTIDE SEQUENCE [LARGE SCALE GENOMIC DNA]</scope>
    <source>
        <strain evidence="6 7">DSM 28570</strain>
    </source>
</reference>
<evidence type="ECO:0000313" key="7">
    <source>
        <dbReference type="Proteomes" id="UP000539642"/>
    </source>
</evidence>
<keyword evidence="3 4" id="KW-0472">Membrane</keyword>
<feature type="transmembrane region" description="Helical" evidence="4">
    <location>
        <begin position="328"/>
        <end position="351"/>
    </location>
</feature>
<feature type="transmembrane region" description="Helical" evidence="4">
    <location>
        <begin position="202"/>
        <end position="224"/>
    </location>
</feature>
<feature type="domain" description="Major facilitator superfamily (MFS) profile" evidence="5">
    <location>
        <begin position="199"/>
        <end position="428"/>
    </location>
</feature>
<dbReference type="InterPro" id="IPR020846">
    <property type="entry name" value="MFS_dom"/>
</dbReference>
<evidence type="ECO:0000256" key="3">
    <source>
        <dbReference type="ARBA" id="ARBA00023136"/>
    </source>
</evidence>
<dbReference type="PROSITE" id="PS50850">
    <property type="entry name" value="MFS"/>
    <property type="match status" value="1"/>
</dbReference>
<comment type="caution">
    <text evidence="6">The sequence shown here is derived from an EMBL/GenBank/DDBJ whole genome shotgun (WGS) entry which is preliminary data.</text>
</comment>
<accession>A0A840UM70</accession>
<feature type="transmembrane region" description="Helical" evidence="4">
    <location>
        <begin position="288"/>
        <end position="308"/>
    </location>
</feature>
<proteinExistence type="predicted"/>